<dbReference type="PANTHER" id="PTHR34914:SF1">
    <property type="entry name" value="LYMPHOCYTE EXPANSION MOLECULE"/>
    <property type="match status" value="1"/>
</dbReference>
<dbReference type="InterPro" id="IPR010736">
    <property type="entry name" value="SHIPPO-rpt"/>
</dbReference>
<dbReference type="PANTHER" id="PTHR34914">
    <property type="entry name" value="LYMPHOCYTE EXPANSION MOLECULE"/>
    <property type="match status" value="1"/>
</dbReference>
<dbReference type="EMBL" id="CAJPWZ010001673">
    <property type="protein sequence ID" value="CAG2220819.1"/>
    <property type="molecule type" value="Genomic_DNA"/>
</dbReference>
<dbReference type="InterPro" id="IPR033557">
    <property type="entry name" value="CIMAP2"/>
</dbReference>
<feature type="compositionally biased region" description="Polar residues" evidence="1">
    <location>
        <begin position="424"/>
        <end position="433"/>
    </location>
</feature>
<protein>
    <submittedName>
        <fullName evidence="2">Uncharacterized protein</fullName>
    </submittedName>
</protein>
<feature type="region of interest" description="Disordered" evidence="1">
    <location>
        <begin position="408"/>
        <end position="433"/>
    </location>
</feature>
<gene>
    <name evidence="2" type="ORF">MEDL_34308</name>
</gene>
<feature type="region of interest" description="Disordered" evidence="1">
    <location>
        <begin position="144"/>
        <end position="192"/>
    </location>
</feature>
<accession>A0A8S3SQ25</accession>
<reference evidence="2" key="1">
    <citation type="submission" date="2021-03" db="EMBL/GenBank/DDBJ databases">
        <authorList>
            <person name="Bekaert M."/>
        </authorList>
    </citation>
    <scope>NUCLEOTIDE SEQUENCE</scope>
</reference>
<feature type="region of interest" description="Disordered" evidence="1">
    <location>
        <begin position="290"/>
        <end position="314"/>
    </location>
</feature>
<name>A0A8S3SQ25_MYTED</name>
<comment type="caution">
    <text evidence="2">The sequence shown here is derived from an EMBL/GenBank/DDBJ whole genome shotgun (WGS) entry which is preliminary data.</text>
</comment>
<organism evidence="2 3">
    <name type="scientific">Mytilus edulis</name>
    <name type="common">Blue mussel</name>
    <dbReference type="NCBI Taxonomy" id="6550"/>
    <lineage>
        <taxon>Eukaryota</taxon>
        <taxon>Metazoa</taxon>
        <taxon>Spiralia</taxon>
        <taxon>Lophotrochozoa</taxon>
        <taxon>Mollusca</taxon>
        <taxon>Bivalvia</taxon>
        <taxon>Autobranchia</taxon>
        <taxon>Pteriomorphia</taxon>
        <taxon>Mytilida</taxon>
        <taxon>Mytiloidea</taxon>
        <taxon>Mytilidae</taxon>
        <taxon>Mytilinae</taxon>
        <taxon>Mytilus</taxon>
    </lineage>
</organism>
<keyword evidence="3" id="KW-1185">Reference proteome</keyword>
<dbReference type="OrthoDB" id="6275292at2759"/>
<dbReference type="Pfam" id="PF07004">
    <property type="entry name" value="SHIPPO-rpt"/>
    <property type="match status" value="2"/>
</dbReference>
<dbReference type="Proteomes" id="UP000683360">
    <property type="component" value="Unassembled WGS sequence"/>
</dbReference>
<dbReference type="AlphaFoldDB" id="A0A8S3SQ25"/>
<evidence type="ECO:0000313" key="2">
    <source>
        <dbReference type="EMBL" id="CAG2220819.1"/>
    </source>
</evidence>
<evidence type="ECO:0000256" key="1">
    <source>
        <dbReference type="SAM" id="MobiDB-lite"/>
    </source>
</evidence>
<proteinExistence type="predicted"/>
<sequence>MAEKKFGGAPFGTQTARFDVSGVHPKSKYPGTFTEIAYDKYSTDELKRKLGPGAYDVSHGGFSKKSVELRADGPGWSRQYEVEKLAALPHLLNKDQWEMKRMLVRKLGPGSYDIKDFVEASDEKPRSKFGICQTLSQRFREKTVIDTPGPGTYGDGGVPHAAKEDKEQKSTSTIGMLDAKSSSKRNLPTVGSQLGPGTYEFKSFADQTTGKVTSLRGPYDLFSGDRNKPISDGHFAAPKLANLGPGQYNLRSFADDWGTIHRKRHGKFGKVDRTPKVPTERIFCSTLQQCPKEENTPGPGRYEPGELSKPQSVNAPGFLSTSKRNDKLSQKFFTQNFNPVGPGRYDVQKFDEAQHRNGTESVFKSKTGKLSLAMDKFLQERVRAKDVRLEDRVFLVAPEKPESYMKRTKTQMNYNPRGDYASQRAVTKNKTAA</sequence>
<evidence type="ECO:0000313" key="3">
    <source>
        <dbReference type="Proteomes" id="UP000683360"/>
    </source>
</evidence>